<name>A0A4U2PR34_9BACL</name>
<keyword evidence="1" id="KW-0732">Signal</keyword>
<dbReference type="Proteomes" id="UP000308114">
    <property type="component" value="Unassembled WGS sequence"/>
</dbReference>
<evidence type="ECO:0000313" key="2">
    <source>
        <dbReference type="EMBL" id="TKH41667.1"/>
    </source>
</evidence>
<dbReference type="EMBL" id="PNXQ01000016">
    <property type="protein sequence ID" value="TKH41667.1"/>
    <property type="molecule type" value="Genomic_DNA"/>
</dbReference>
<accession>A0A4U2PR34</accession>
<comment type="caution">
    <text evidence="2">The sequence shown here is derived from an EMBL/GenBank/DDBJ whole genome shotgun (WGS) entry which is preliminary data.</text>
</comment>
<feature type="chain" id="PRO_5020494371" description="F5/8 type C domain-containing protein" evidence="1">
    <location>
        <begin position="27"/>
        <end position="270"/>
    </location>
</feature>
<protein>
    <recommendedName>
        <fullName evidence="4">F5/8 type C domain-containing protein</fullName>
    </recommendedName>
</protein>
<evidence type="ECO:0000313" key="3">
    <source>
        <dbReference type="Proteomes" id="UP000308114"/>
    </source>
</evidence>
<organism evidence="2 3">
    <name type="scientific">Paenibacillus terrae</name>
    <dbReference type="NCBI Taxonomy" id="159743"/>
    <lineage>
        <taxon>Bacteria</taxon>
        <taxon>Bacillati</taxon>
        <taxon>Bacillota</taxon>
        <taxon>Bacilli</taxon>
        <taxon>Bacillales</taxon>
        <taxon>Paenibacillaceae</taxon>
        <taxon>Paenibacillus</taxon>
    </lineage>
</organism>
<evidence type="ECO:0008006" key="4">
    <source>
        <dbReference type="Google" id="ProtNLM"/>
    </source>
</evidence>
<dbReference type="RefSeq" id="WP_137063333.1">
    <property type="nucleotide sequence ID" value="NZ_PNXQ01000016.1"/>
</dbReference>
<sequence>MKKVLVKILLSLSIGLAALSTSNAHAAGLESINLVPKMTSNTAPSGEAFASSSIGGQAYMLFDQVNTSYDYDWATTAQLPAYVGYDFKENAVVTKYTLSPTDSDTYVNGIPKTWTFQGWDGTQWIDLDKQQDQINWKRGENREFAIINSKSYSKYRLYITADNGRTGGYTCIGELQLFGYKEPITPDIPEMGNRAILTVTMITGLEKEFDLSMDEVLAFINWYDAKDAGSGPSKYAIDKHNNNKGPFSNRKDYVIFNKILTFEVSEYSTK</sequence>
<dbReference type="AlphaFoldDB" id="A0A4U2PR34"/>
<gene>
    <name evidence="2" type="ORF">C1I60_20295</name>
</gene>
<dbReference type="SUPFAM" id="SSF49785">
    <property type="entry name" value="Galactose-binding domain-like"/>
    <property type="match status" value="1"/>
</dbReference>
<feature type="signal peptide" evidence="1">
    <location>
        <begin position="1"/>
        <end position="26"/>
    </location>
</feature>
<proteinExistence type="predicted"/>
<reference evidence="2 3" key="1">
    <citation type="submission" date="2018-01" db="EMBL/GenBank/DDBJ databases">
        <title>Bacillales members from the olive rhizosphere are effective biological control agents against Verticillium dahliae.</title>
        <authorList>
            <person name="Gomez-Lama C."/>
            <person name="Legarda G."/>
            <person name="Ruano-Rosa D."/>
            <person name="Pizarro-Tobias P."/>
            <person name="Valverde-Corredor A."/>
            <person name="Niqui J.L."/>
            <person name="Trivino J.C."/>
            <person name="Roca A."/>
            <person name="Mercado-Blanco J."/>
        </authorList>
    </citation>
    <scope>NUCLEOTIDE SEQUENCE [LARGE SCALE GENOMIC DNA]</scope>
    <source>
        <strain evidence="2 3">PIC167</strain>
    </source>
</reference>
<evidence type="ECO:0000256" key="1">
    <source>
        <dbReference type="SAM" id="SignalP"/>
    </source>
</evidence>
<dbReference type="Gene3D" id="2.60.120.260">
    <property type="entry name" value="Galactose-binding domain-like"/>
    <property type="match status" value="1"/>
</dbReference>
<dbReference type="InterPro" id="IPR008979">
    <property type="entry name" value="Galactose-bd-like_sf"/>
</dbReference>